<sequence length="47" mass="5210">MPLQTRPSNGHVNKPQRPLTPCCNLSLIRWLVSNSAGFMQNQSSGRS</sequence>
<proteinExistence type="predicted"/>
<keyword evidence="2" id="KW-1185">Reference proteome</keyword>
<dbReference type="AlphaFoldDB" id="A0A9Q0BSA5"/>
<comment type="caution">
    <text evidence="1">The sequence shown here is derived from an EMBL/GenBank/DDBJ whole genome shotgun (WGS) entry which is preliminary data.</text>
</comment>
<accession>A0A9Q0BSA5</accession>
<organism evidence="1 2">
    <name type="scientific">Drosophila gunungcola</name>
    <name type="common">fruit fly</name>
    <dbReference type="NCBI Taxonomy" id="103775"/>
    <lineage>
        <taxon>Eukaryota</taxon>
        <taxon>Metazoa</taxon>
        <taxon>Ecdysozoa</taxon>
        <taxon>Arthropoda</taxon>
        <taxon>Hexapoda</taxon>
        <taxon>Insecta</taxon>
        <taxon>Pterygota</taxon>
        <taxon>Neoptera</taxon>
        <taxon>Endopterygota</taxon>
        <taxon>Diptera</taxon>
        <taxon>Brachycera</taxon>
        <taxon>Muscomorpha</taxon>
        <taxon>Ephydroidea</taxon>
        <taxon>Drosophilidae</taxon>
        <taxon>Drosophila</taxon>
        <taxon>Sophophora</taxon>
    </lineage>
</organism>
<reference evidence="1" key="1">
    <citation type="journal article" date="2023" name="Genome Biol. Evol.">
        <title>Long-read-based Genome Assembly of Drosophila gunungcola Reveals Fewer Chemosensory Genes in Flower-breeding Species.</title>
        <authorList>
            <person name="Negi A."/>
            <person name="Liao B.Y."/>
            <person name="Yeh S.D."/>
        </authorList>
    </citation>
    <scope>NUCLEOTIDE SEQUENCE</scope>
    <source>
        <strain evidence="1">Sukarami</strain>
    </source>
</reference>
<name>A0A9Q0BSA5_9MUSC</name>
<protein>
    <submittedName>
        <fullName evidence="1">Uncharacterized protein</fullName>
    </submittedName>
</protein>
<gene>
    <name evidence="1" type="ORF">M5D96_003255</name>
</gene>
<dbReference type="EMBL" id="JAMKOV010000002">
    <property type="protein sequence ID" value="KAI8041959.1"/>
    <property type="molecule type" value="Genomic_DNA"/>
</dbReference>
<dbReference type="Proteomes" id="UP001059596">
    <property type="component" value="Unassembled WGS sequence"/>
</dbReference>
<evidence type="ECO:0000313" key="2">
    <source>
        <dbReference type="Proteomes" id="UP001059596"/>
    </source>
</evidence>
<evidence type="ECO:0000313" key="1">
    <source>
        <dbReference type="EMBL" id="KAI8041959.1"/>
    </source>
</evidence>